<dbReference type="EMBL" id="QBLH01002316">
    <property type="protein sequence ID" value="TGZ48762.1"/>
    <property type="molecule type" value="Genomic_DNA"/>
</dbReference>
<proteinExistence type="predicted"/>
<gene>
    <name evidence="1" type="ORF">DBV15_10495</name>
</gene>
<accession>A0A4S2KH16</accession>
<protein>
    <submittedName>
        <fullName evidence="1">Uncharacterized protein</fullName>
    </submittedName>
</protein>
<reference evidence="1 2" key="1">
    <citation type="journal article" date="2019" name="Philos. Trans. R. Soc. Lond., B, Biol. Sci.">
        <title>Ant behaviour and brain gene expression of defending hosts depend on the ecological success of the intruding social parasite.</title>
        <authorList>
            <person name="Kaur R."/>
            <person name="Stoldt M."/>
            <person name="Jongepier E."/>
            <person name="Feldmeyer B."/>
            <person name="Menzel F."/>
            <person name="Bornberg-Bauer E."/>
            <person name="Foitzik S."/>
        </authorList>
    </citation>
    <scope>NUCLEOTIDE SEQUENCE [LARGE SCALE GENOMIC DNA]</scope>
    <source>
        <tissue evidence="1">Whole body</tissue>
    </source>
</reference>
<evidence type="ECO:0000313" key="1">
    <source>
        <dbReference type="EMBL" id="TGZ48762.1"/>
    </source>
</evidence>
<dbReference type="Proteomes" id="UP000310200">
    <property type="component" value="Unassembled WGS sequence"/>
</dbReference>
<name>A0A4S2KH16_9HYME</name>
<comment type="caution">
    <text evidence="1">The sequence shown here is derived from an EMBL/GenBank/DDBJ whole genome shotgun (WGS) entry which is preliminary data.</text>
</comment>
<sequence length="114" mass="12804">MQGQNRFVKIRPRFRDNQATGCFRRFCCLARRAAKEDNKIGWLLTAGCPSSDDGAMTTTGAEQSGSLDRFVPGICSSRRQETGPVIEDGQSVPVRNPFRWWMAVYGKVPEKIAY</sequence>
<dbReference type="AlphaFoldDB" id="A0A4S2KH16"/>
<evidence type="ECO:0000313" key="2">
    <source>
        <dbReference type="Proteomes" id="UP000310200"/>
    </source>
</evidence>
<keyword evidence="2" id="KW-1185">Reference proteome</keyword>
<organism evidence="1 2">
    <name type="scientific">Temnothorax longispinosus</name>
    <dbReference type="NCBI Taxonomy" id="300112"/>
    <lineage>
        <taxon>Eukaryota</taxon>
        <taxon>Metazoa</taxon>
        <taxon>Ecdysozoa</taxon>
        <taxon>Arthropoda</taxon>
        <taxon>Hexapoda</taxon>
        <taxon>Insecta</taxon>
        <taxon>Pterygota</taxon>
        <taxon>Neoptera</taxon>
        <taxon>Endopterygota</taxon>
        <taxon>Hymenoptera</taxon>
        <taxon>Apocrita</taxon>
        <taxon>Aculeata</taxon>
        <taxon>Formicoidea</taxon>
        <taxon>Formicidae</taxon>
        <taxon>Myrmicinae</taxon>
        <taxon>Temnothorax</taxon>
    </lineage>
</organism>